<dbReference type="InterPro" id="IPR051681">
    <property type="entry name" value="Ser/Thr_Kinases-Pseudokinases"/>
</dbReference>
<keyword evidence="4" id="KW-0067">ATP-binding</keyword>
<dbReference type="Gene3D" id="1.10.510.10">
    <property type="entry name" value="Transferase(Phosphotransferase) domain 1"/>
    <property type="match status" value="2"/>
</dbReference>
<dbReference type="GO" id="GO:0004674">
    <property type="term" value="F:protein serine/threonine kinase activity"/>
    <property type="evidence" value="ECO:0007669"/>
    <property type="project" value="TreeGrafter"/>
</dbReference>
<dbReference type="InterPro" id="IPR000719">
    <property type="entry name" value="Prot_kinase_dom"/>
</dbReference>
<protein>
    <recommendedName>
        <fullName evidence="5">Protein kinase domain-containing protein</fullName>
    </recommendedName>
</protein>
<evidence type="ECO:0000256" key="1">
    <source>
        <dbReference type="ARBA" id="ARBA00022679"/>
    </source>
</evidence>
<dbReference type="Pfam" id="PF00069">
    <property type="entry name" value="Pkinase"/>
    <property type="match status" value="1"/>
</dbReference>
<dbReference type="EMBL" id="LLXI01000138">
    <property type="protein sequence ID" value="PKY41232.1"/>
    <property type="molecule type" value="Genomic_DNA"/>
</dbReference>
<reference evidence="6 7" key="1">
    <citation type="submission" date="2015-10" db="EMBL/GenBank/DDBJ databases">
        <title>Genome analyses suggest a sexual origin of heterokaryosis in a supposedly ancient asexual fungus.</title>
        <authorList>
            <person name="Ropars J."/>
            <person name="Sedzielewska K."/>
            <person name="Noel J."/>
            <person name="Charron P."/>
            <person name="Farinelli L."/>
            <person name="Marton T."/>
            <person name="Kruger M."/>
            <person name="Pelin A."/>
            <person name="Brachmann A."/>
            <person name="Corradi N."/>
        </authorList>
    </citation>
    <scope>NUCLEOTIDE SEQUENCE [LARGE SCALE GENOMIC DNA]</scope>
    <source>
        <strain evidence="6 7">A4</strain>
    </source>
</reference>
<sequence>MITIDRDLNIDERKEKYRNREVICEKNWKHVIHHYHCMDCLNEETDDKEKAHIQYGICRECSQPNTGNIIWCSFCNIKYLQQDFDKWTSENEDIDELIKNSQLKASSTNGIIEWIPYNKFTNIKYVTTGSFAKVYSANWIDGYIRGWDLETKNWKRKKQKKVALKELNDSSKDISKGFLNELETLVKLLELNPFIVPLYGISQHPDTKNFILVFKYIDNNFHNIQGFTPLEILESRLINICISLKLIHLNNLVHRDLHLGNILQDDKNTYISDFGLCRPANEMNDQNIYGVLPYIAPEVLQICRDGKRPEIRAEIPLILKDLIQKCWDEIPENRSTIEEIIDVLTSEELFYKLLNLRLDLAALPSSSSDTKRLLDVPDLSELEPMPTTQIATDVVDSYEPFFLKREINQIKMKYVDCYCGKTCFICNNRTSKLSKNDGGNVLLFDPRISDTSKEYDISISDTVIKKNDVSTSDFIAIDSFPTLVKTSTQDSTYNITKLAIKGLNISKSNQQVIEYLKLNHGLLLDGCNIQPSEQAIFAKNGELSISIYDGQPMVYTEINKTTELCINFPIAEIEYKGGLLESFLKYENKNENLHELYGHFFARKTLIGNKLFIKSLNLVTSTQMNILKYYLIYVYNLAKCSIEVKFNNLFTLNLLPKVVTMDGEELNTHEEFSEWINNLYQKHQKKIVYIISYNNLIPISQLRNSKPDDSETYDERQPGIVDFKESLSLVDWVGNAAYDNLICWTKDFNLFHGLMANQNYEIEISKKIAMDFINIPKVNLSNKSYLKMIKPLTKLEVGLISSNIFSIQNLSSFPFIKIDDEIYEGFYYILVKFERYEILLDVDNVKPTKEFEQIIEKALNSMKPLKDLQRIFNEYGHLFPQRIILGRSLKIILPNSSSNDTFENVNDVNKILKSLDDLNVSYLLTQKGESVEKDNLSQWIDDTNGDLEIIELDNIMPFNKILKAEQQKKIEDILNKFNDYRIIMTGITDLKDLDGNDDILYYKHINVETSLEDENYEVFGSIISKDNSKLDNIYVNFGLYDFNGFYAIIKKSEIANTDLKKCYISWMIVGRPSQLSVFSPNNRDFQVNYFKKLVELQSNKLNYRIETSFSLSEGYTIFAHAYHSSTNYEPNNIIKLIKWSRNSIIFQITNLSQLNLNDDPSMETKNIISMDLNICILPTDYKNLKICNNKEREYHLIGYILAKENLEISAEDLV</sequence>
<dbReference type="AlphaFoldDB" id="A0A2I1G3L5"/>
<dbReference type="Proteomes" id="UP000234323">
    <property type="component" value="Unassembled WGS sequence"/>
</dbReference>
<evidence type="ECO:0000313" key="7">
    <source>
        <dbReference type="Proteomes" id="UP000234323"/>
    </source>
</evidence>
<feature type="domain" description="Protein kinase" evidence="5">
    <location>
        <begin position="120"/>
        <end position="402"/>
    </location>
</feature>
<dbReference type="PROSITE" id="PS50011">
    <property type="entry name" value="PROTEIN_KINASE_DOM"/>
    <property type="match status" value="1"/>
</dbReference>
<comment type="caution">
    <text evidence="6">The sequence shown here is derived from an EMBL/GenBank/DDBJ whole genome shotgun (WGS) entry which is preliminary data.</text>
</comment>
<organism evidence="6 7">
    <name type="scientific">Rhizophagus irregularis</name>
    <dbReference type="NCBI Taxonomy" id="588596"/>
    <lineage>
        <taxon>Eukaryota</taxon>
        <taxon>Fungi</taxon>
        <taxon>Fungi incertae sedis</taxon>
        <taxon>Mucoromycota</taxon>
        <taxon>Glomeromycotina</taxon>
        <taxon>Glomeromycetes</taxon>
        <taxon>Glomerales</taxon>
        <taxon>Glomeraceae</taxon>
        <taxon>Rhizophagus</taxon>
    </lineage>
</organism>
<dbReference type="VEuPathDB" id="FungiDB:FUN_014182"/>
<keyword evidence="7" id="KW-1185">Reference proteome</keyword>
<evidence type="ECO:0000256" key="3">
    <source>
        <dbReference type="ARBA" id="ARBA00022777"/>
    </source>
</evidence>
<dbReference type="VEuPathDB" id="FungiDB:RhiirA1_470059"/>
<keyword evidence="3" id="KW-0418">Kinase</keyword>
<dbReference type="PANTHER" id="PTHR44329">
    <property type="entry name" value="SERINE/THREONINE-PROTEIN KINASE TNNI3K-RELATED"/>
    <property type="match status" value="1"/>
</dbReference>
<keyword evidence="1" id="KW-0808">Transferase</keyword>
<dbReference type="PANTHER" id="PTHR44329:SF288">
    <property type="entry name" value="MITOGEN-ACTIVATED PROTEIN KINASE KINASE KINASE 20"/>
    <property type="match status" value="1"/>
</dbReference>
<evidence type="ECO:0000256" key="4">
    <source>
        <dbReference type="ARBA" id="ARBA00022840"/>
    </source>
</evidence>
<name>A0A2I1G3L5_9GLOM</name>
<keyword evidence="2" id="KW-0547">Nucleotide-binding</keyword>
<proteinExistence type="predicted"/>
<dbReference type="VEuPathDB" id="FungiDB:FUN_014198"/>
<dbReference type="Gene3D" id="3.30.200.20">
    <property type="entry name" value="Phosphorylase Kinase, domain 1"/>
    <property type="match status" value="1"/>
</dbReference>
<dbReference type="VEuPathDB" id="FungiDB:RhiirFUN_016897"/>
<dbReference type="VEuPathDB" id="FungiDB:RhiirA1_452260"/>
<gene>
    <name evidence="6" type="ORF">RhiirA4_454772</name>
</gene>
<evidence type="ECO:0000259" key="5">
    <source>
        <dbReference type="PROSITE" id="PS50011"/>
    </source>
</evidence>
<evidence type="ECO:0000313" key="6">
    <source>
        <dbReference type="EMBL" id="PKY41232.1"/>
    </source>
</evidence>
<evidence type="ECO:0000256" key="2">
    <source>
        <dbReference type="ARBA" id="ARBA00022741"/>
    </source>
</evidence>
<accession>A0A2I1G3L5</accession>
<dbReference type="InterPro" id="IPR011009">
    <property type="entry name" value="Kinase-like_dom_sf"/>
</dbReference>
<dbReference type="VEuPathDB" id="FungiDB:RhiirFUN_016910"/>
<dbReference type="SUPFAM" id="SSF56112">
    <property type="entry name" value="Protein kinase-like (PK-like)"/>
    <property type="match status" value="1"/>
</dbReference>
<dbReference type="GO" id="GO:0005524">
    <property type="term" value="F:ATP binding"/>
    <property type="evidence" value="ECO:0007669"/>
    <property type="project" value="UniProtKB-KW"/>
</dbReference>